<proteinExistence type="predicted"/>
<dbReference type="AlphaFoldDB" id="A0A0B1S8W3"/>
<evidence type="ECO:0000313" key="4">
    <source>
        <dbReference type="Proteomes" id="UP000053660"/>
    </source>
</evidence>
<accession>A0A0B1S8W3</accession>
<keyword evidence="2" id="KW-0812">Transmembrane</keyword>
<organism evidence="3 4">
    <name type="scientific">Oesophagostomum dentatum</name>
    <name type="common">Nodular worm</name>
    <dbReference type="NCBI Taxonomy" id="61180"/>
    <lineage>
        <taxon>Eukaryota</taxon>
        <taxon>Metazoa</taxon>
        <taxon>Ecdysozoa</taxon>
        <taxon>Nematoda</taxon>
        <taxon>Chromadorea</taxon>
        <taxon>Rhabditida</taxon>
        <taxon>Rhabditina</taxon>
        <taxon>Rhabditomorpha</taxon>
        <taxon>Strongyloidea</taxon>
        <taxon>Strongylidae</taxon>
        <taxon>Oesophagostomum</taxon>
    </lineage>
</organism>
<reference evidence="3 4" key="1">
    <citation type="submission" date="2014-03" db="EMBL/GenBank/DDBJ databases">
        <title>Draft genome of the hookworm Oesophagostomum dentatum.</title>
        <authorList>
            <person name="Mitreva M."/>
        </authorList>
    </citation>
    <scope>NUCLEOTIDE SEQUENCE [LARGE SCALE GENOMIC DNA]</scope>
    <source>
        <strain evidence="3 4">OD-Hann</strain>
    </source>
</reference>
<keyword evidence="4" id="KW-1185">Reference proteome</keyword>
<evidence type="ECO:0000256" key="2">
    <source>
        <dbReference type="SAM" id="Phobius"/>
    </source>
</evidence>
<feature type="region of interest" description="Disordered" evidence="1">
    <location>
        <begin position="107"/>
        <end position="193"/>
    </location>
</feature>
<feature type="compositionally biased region" description="Low complexity" evidence="1">
    <location>
        <begin position="107"/>
        <end position="128"/>
    </location>
</feature>
<sequence length="193" mass="20944">MTLIKERWDKSDDVDEDVRQCVSKYLAERESFPAVTSAKLTPDVPGRMEIAKSVGTYDFERRRSGDSTKDFWIFLALLAVAAILLMSLIPALLCCLALRARRKRRTSSLSTLSGRSSGRSSRTAGGKSVNRRNYKSAKNPATAKSGTTPISAIKKGWSRLSQKSSGKSFSTTTPGSGSRSISSKSAPSSKRAT</sequence>
<name>A0A0B1S8W3_OESDE</name>
<dbReference type="EMBL" id="KN600941">
    <property type="protein sequence ID" value="KHJ80351.1"/>
    <property type="molecule type" value="Genomic_DNA"/>
</dbReference>
<dbReference type="Proteomes" id="UP000053660">
    <property type="component" value="Unassembled WGS sequence"/>
</dbReference>
<evidence type="ECO:0000256" key="1">
    <source>
        <dbReference type="SAM" id="MobiDB-lite"/>
    </source>
</evidence>
<keyword evidence="2" id="KW-1133">Transmembrane helix</keyword>
<keyword evidence="2" id="KW-0472">Membrane</keyword>
<feature type="transmembrane region" description="Helical" evidence="2">
    <location>
        <begin position="71"/>
        <end position="98"/>
    </location>
</feature>
<protein>
    <submittedName>
        <fullName evidence="3">Uncharacterized protein</fullName>
    </submittedName>
</protein>
<evidence type="ECO:0000313" key="3">
    <source>
        <dbReference type="EMBL" id="KHJ80351.1"/>
    </source>
</evidence>
<feature type="compositionally biased region" description="Low complexity" evidence="1">
    <location>
        <begin position="158"/>
        <end position="193"/>
    </location>
</feature>
<gene>
    <name evidence="3" type="ORF">OESDEN_19975</name>
</gene>